<dbReference type="STRING" id="3916.A0A3Q0FAR6"/>
<dbReference type="OrthoDB" id="1935502at2759"/>
<organism evidence="5 6">
    <name type="scientific">Vigna radiata var. radiata</name>
    <name type="common">Mung bean</name>
    <name type="synonym">Phaseolus aureus</name>
    <dbReference type="NCBI Taxonomy" id="3916"/>
    <lineage>
        <taxon>Eukaryota</taxon>
        <taxon>Viridiplantae</taxon>
        <taxon>Streptophyta</taxon>
        <taxon>Embryophyta</taxon>
        <taxon>Tracheophyta</taxon>
        <taxon>Spermatophyta</taxon>
        <taxon>Magnoliopsida</taxon>
        <taxon>eudicotyledons</taxon>
        <taxon>Gunneridae</taxon>
        <taxon>Pentapetalae</taxon>
        <taxon>rosids</taxon>
        <taxon>fabids</taxon>
        <taxon>Fabales</taxon>
        <taxon>Fabaceae</taxon>
        <taxon>Papilionoideae</taxon>
        <taxon>50 kb inversion clade</taxon>
        <taxon>NPAAA clade</taxon>
        <taxon>indigoferoid/millettioid clade</taxon>
        <taxon>Phaseoleae</taxon>
        <taxon>Vigna</taxon>
    </lineage>
</organism>
<dbReference type="GO" id="GO:0005634">
    <property type="term" value="C:nucleus"/>
    <property type="evidence" value="ECO:0007669"/>
    <property type="project" value="UniProtKB-SubCell"/>
</dbReference>
<accession>A0A3Q0FAR6</accession>
<dbReference type="RefSeq" id="XP_022640701.1">
    <property type="nucleotide sequence ID" value="XM_022784980.1"/>
</dbReference>
<reference evidence="5" key="1">
    <citation type="journal article" date="2014" name="Nat. Commun.">
        <title>Genome sequence of mungbean and insights into evolution within Vigna species.</title>
        <authorList>
            <person name="Kang Y.J."/>
            <person name="Kim S.K."/>
            <person name="Kim M.Y."/>
            <person name="Lestari P."/>
            <person name="Kim K.H."/>
            <person name="Ha B.K."/>
            <person name="Jun T.H."/>
            <person name="Hwang W.J."/>
            <person name="Lee T."/>
            <person name="Lee J."/>
            <person name="Shim S."/>
            <person name="Yoon M.Y."/>
            <person name="Jang Y.E."/>
            <person name="Han K.S."/>
            <person name="Taeprayoon P."/>
            <person name="Yoon N."/>
            <person name="Somta P."/>
            <person name="Tanya P."/>
            <person name="Kim K.S."/>
            <person name="Gwag J.G."/>
            <person name="Moon J.K."/>
            <person name="Lee Y.H."/>
            <person name="Park B.S."/>
            <person name="Bombarely A."/>
            <person name="Doyle J.J."/>
            <person name="Jackson S.A."/>
            <person name="Schafleitner R."/>
            <person name="Srinives P."/>
            <person name="Varshney R.K."/>
            <person name="Lee S.H."/>
        </authorList>
    </citation>
    <scope>NUCLEOTIDE SEQUENCE [LARGE SCALE GENOMIC DNA]</scope>
    <source>
        <strain evidence="5">cv. VC1973A</strain>
    </source>
</reference>
<dbReference type="AlphaFoldDB" id="A0A3Q0FAR6"/>
<dbReference type="InterPro" id="IPR044660">
    <property type="entry name" value="IBH1-like"/>
</dbReference>
<proteinExistence type="predicted"/>
<keyword evidence="3" id="KW-0804">Transcription</keyword>
<dbReference type="KEGG" id="vra:111242319"/>
<dbReference type="Gramene" id="Vradi08g17330.1">
    <property type="protein sequence ID" value="Vradi08g17330.1"/>
    <property type="gene ID" value="Vradi08g17330"/>
</dbReference>
<evidence type="ECO:0000256" key="4">
    <source>
        <dbReference type="ARBA" id="ARBA00023242"/>
    </source>
</evidence>
<evidence type="ECO:0000313" key="6">
    <source>
        <dbReference type="RefSeq" id="XP_022640701.1"/>
    </source>
</evidence>
<comment type="subcellular location">
    <subcellularLocation>
        <location evidence="1">Nucleus</location>
    </subcellularLocation>
</comment>
<sequence>MGISSHPSLVSLSLKDLLEANRNSSYGCLRTKKKGVRRPTRRVLMKRRGGCRRGSNGIRRRVRTLKTLVPNSHSLGLDGLFRETANYILSLQTRVRVMQVMVNVLTPSHD</sequence>
<evidence type="ECO:0000256" key="3">
    <source>
        <dbReference type="ARBA" id="ARBA00023163"/>
    </source>
</evidence>
<dbReference type="PANTHER" id="PTHR33124:SF39">
    <property type="entry name" value="TRANSCRIPTION FACTOR UPBEAT1"/>
    <property type="match status" value="1"/>
</dbReference>
<evidence type="ECO:0000256" key="2">
    <source>
        <dbReference type="ARBA" id="ARBA00023015"/>
    </source>
</evidence>
<evidence type="ECO:0000313" key="5">
    <source>
        <dbReference type="Proteomes" id="UP000087766"/>
    </source>
</evidence>
<dbReference type="Proteomes" id="UP000087766">
    <property type="component" value="Chromosome 8"/>
</dbReference>
<gene>
    <name evidence="6" type="primary">LOC111242319</name>
</gene>
<dbReference type="PANTHER" id="PTHR33124">
    <property type="entry name" value="TRANSCRIPTION FACTOR IBH1-LIKE 1"/>
    <property type="match status" value="1"/>
</dbReference>
<protein>
    <submittedName>
        <fullName evidence="6">Transcription factor UPBEAT1</fullName>
    </submittedName>
</protein>
<evidence type="ECO:0000256" key="1">
    <source>
        <dbReference type="ARBA" id="ARBA00004123"/>
    </source>
</evidence>
<dbReference type="GO" id="GO:0006355">
    <property type="term" value="P:regulation of DNA-templated transcription"/>
    <property type="evidence" value="ECO:0007669"/>
    <property type="project" value="InterPro"/>
</dbReference>
<dbReference type="GeneID" id="111242319"/>
<keyword evidence="2" id="KW-0805">Transcription regulation</keyword>
<dbReference type="SMR" id="A0A3Q0FAR6"/>
<dbReference type="InterPro" id="IPR044549">
    <property type="entry name" value="bHLH_AtIBH1-like"/>
</dbReference>
<dbReference type="CDD" id="cd11444">
    <property type="entry name" value="bHLH_AtIBH1_like"/>
    <property type="match status" value="1"/>
</dbReference>
<name>A0A3Q0FAR6_VIGRR</name>
<reference evidence="6" key="2">
    <citation type="submission" date="2025-08" db="UniProtKB">
        <authorList>
            <consortium name="RefSeq"/>
        </authorList>
    </citation>
    <scope>IDENTIFICATION</scope>
    <source>
        <tissue evidence="6">Leaf</tissue>
    </source>
</reference>
<keyword evidence="4" id="KW-0539">Nucleus</keyword>
<keyword evidence="5" id="KW-1185">Reference proteome</keyword>